<evidence type="ECO:0000313" key="4">
    <source>
        <dbReference type="Proteomes" id="UP001058687"/>
    </source>
</evidence>
<dbReference type="Pfam" id="PF13649">
    <property type="entry name" value="Methyltransf_25"/>
    <property type="match status" value="1"/>
</dbReference>
<evidence type="ECO:0000313" key="3">
    <source>
        <dbReference type="EMBL" id="UTZ27820.1"/>
    </source>
</evidence>
<dbReference type="GO" id="GO:0032259">
    <property type="term" value="P:methylation"/>
    <property type="evidence" value="ECO:0007669"/>
    <property type="project" value="UniProtKB-KW"/>
</dbReference>
<sequence length="250" mass="28039">MKQSKSEFWSGEEYDAQYGEDYANEISFLRDILTSQQASSLLDVCCGTGIVTIPLSNEASHVVGIDFSGAMVEFAIEKSATINNISFYEMDATNFDIGTKFDVVSMTGNAFQAFISDADFLSMLNQIKNHMGNNGTFIFDCRLPSPKHLEVTSGYEYWSSYISPKGGKVKVYGWDCVHPHSNDTMLHHIRRDYESGEQYHSEIELKYRSIDEIVNCLESAGLQLVGHYADWKKTPFTKVSNSIVGVVRAL</sequence>
<accession>A0AAE9SQ23</accession>
<name>A0AAE9SQ23_9VIBR</name>
<gene>
    <name evidence="3" type="ORF">HB761_14390</name>
</gene>
<evidence type="ECO:0000259" key="2">
    <source>
        <dbReference type="Pfam" id="PF13649"/>
    </source>
</evidence>
<organism evidence="3 4">
    <name type="scientific">Vibrio campbellii</name>
    <dbReference type="NCBI Taxonomy" id="680"/>
    <lineage>
        <taxon>Bacteria</taxon>
        <taxon>Pseudomonadati</taxon>
        <taxon>Pseudomonadota</taxon>
        <taxon>Gammaproteobacteria</taxon>
        <taxon>Vibrionales</taxon>
        <taxon>Vibrionaceae</taxon>
        <taxon>Vibrio</taxon>
    </lineage>
</organism>
<evidence type="ECO:0000256" key="1">
    <source>
        <dbReference type="ARBA" id="ARBA00022679"/>
    </source>
</evidence>
<proteinExistence type="predicted"/>
<protein>
    <submittedName>
        <fullName evidence="3">Class I SAM-dependent methyltransferase</fullName>
    </submittedName>
</protein>
<dbReference type="Gene3D" id="3.40.50.150">
    <property type="entry name" value="Vaccinia Virus protein VP39"/>
    <property type="match status" value="1"/>
</dbReference>
<dbReference type="AlphaFoldDB" id="A0AAE9SQ23"/>
<dbReference type="InterPro" id="IPR029063">
    <property type="entry name" value="SAM-dependent_MTases_sf"/>
</dbReference>
<keyword evidence="1" id="KW-0808">Transferase</keyword>
<feature type="domain" description="Methyltransferase" evidence="2">
    <location>
        <begin position="42"/>
        <end position="135"/>
    </location>
</feature>
<dbReference type="RefSeq" id="WP_255935542.1">
    <property type="nucleotide sequence ID" value="NZ_CP050467.1"/>
</dbReference>
<dbReference type="Gene3D" id="2.20.25.110">
    <property type="entry name" value="S-adenosyl-L-methionine-dependent methyltransferases"/>
    <property type="match status" value="1"/>
</dbReference>
<dbReference type="InterPro" id="IPR041698">
    <property type="entry name" value="Methyltransf_25"/>
</dbReference>
<dbReference type="PANTHER" id="PTHR43861">
    <property type="entry name" value="TRANS-ACONITATE 2-METHYLTRANSFERASE-RELATED"/>
    <property type="match status" value="1"/>
</dbReference>
<dbReference type="Proteomes" id="UP001058687">
    <property type="component" value="Chromosome 1"/>
</dbReference>
<reference evidence="3" key="1">
    <citation type="submission" date="2020-03" db="EMBL/GenBank/DDBJ databases">
        <title>Five strains of Vibrio campbellii isolated from Mariana Trench.</title>
        <authorList>
            <person name="Liang J."/>
            <person name="Zhang X.-H."/>
        </authorList>
    </citation>
    <scope>NUCLEOTIDE SEQUENCE</scope>
    <source>
        <strain evidence="3">LJC014</strain>
    </source>
</reference>
<dbReference type="CDD" id="cd02440">
    <property type="entry name" value="AdoMet_MTases"/>
    <property type="match status" value="1"/>
</dbReference>
<dbReference type="GO" id="GO:0008168">
    <property type="term" value="F:methyltransferase activity"/>
    <property type="evidence" value="ECO:0007669"/>
    <property type="project" value="UniProtKB-KW"/>
</dbReference>
<dbReference type="SUPFAM" id="SSF53335">
    <property type="entry name" value="S-adenosyl-L-methionine-dependent methyltransferases"/>
    <property type="match status" value="1"/>
</dbReference>
<dbReference type="EMBL" id="CP050467">
    <property type="protein sequence ID" value="UTZ27820.1"/>
    <property type="molecule type" value="Genomic_DNA"/>
</dbReference>
<keyword evidence="3" id="KW-0489">Methyltransferase</keyword>